<gene>
    <name evidence="2" type="ORF">CXB51_032577</name>
</gene>
<dbReference type="AlphaFoldDB" id="A0A8J5Y8B1"/>
<evidence type="ECO:0000313" key="3">
    <source>
        <dbReference type="Proteomes" id="UP000701853"/>
    </source>
</evidence>
<proteinExistence type="predicted"/>
<dbReference type="Proteomes" id="UP000701853">
    <property type="component" value="Chromosome 12"/>
</dbReference>
<keyword evidence="3" id="KW-1185">Reference proteome</keyword>
<evidence type="ECO:0000313" key="2">
    <source>
        <dbReference type="EMBL" id="KAG8475782.1"/>
    </source>
</evidence>
<protein>
    <submittedName>
        <fullName evidence="2">Uncharacterized protein</fullName>
    </submittedName>
</protein>
<organism evidence="2 3">
    <name type="scientific">Gossypium anomalum</name>
    <dbReference type="NCBI Taxonomy" id="47600"/>
    <lineage>
        <taxon>Eukaryota</taxon>
        <taxon>Viridiplantae</taxon>
        <taxon>Streptophyta</taxon>
        <taxon>Embryophyta</taxon>
        <taxon>Tracheophyta</taxon>
        <taxon>Spermatophyta</taxon>
        <taxon>Magnoliopsida</taxon>
        <taxon>eudicotyledons</taxon>
        <taxon>Gunneridae</taxon>
        <taxon>Pentapetalae</taxon>
        <taxon>rosids</taxon>
        <taxon>malvids</taxon>
        <taxon>Malvales</taxon>
        <taxon>Malvaceae</taxon>
        <taxon>Malvoideae</taxon>
        <taxon>Gossypium</taxon>
    </lineage>
</organism>
<reference evidence="2 3" key="1">
    <citation type="journal article" date="2021" name="bioRxiv">
        <title>The Gossypium anomalum genome as a resource for cotton improvement and evolutionary analysis of hybrid incompatibility.</title>
        <authorList>
            <person name="Grover C.E."/>
            <person name="Yuan D."/>
            <person name="Arick M.A."/>
            <person name="Miller E.R."/>
            <person name="Hu G."/>
            <person name="Peterson D.G."/>
            <person name="Wendel J.F."/>
            <person name="Udall J.A."/>
        </authorList>
    </citation>
    <scope>NUCLEOTIDE SEQUENCE [LARGE SCALE GENOMIC DNA]</scope>
    <source>
        <strain evidence="2">JFW-Udall</strain>
        <tissue evidence="2">Leaf</tissue>
    </source>
</reference>
<evidence type="ECO:0000256" key="1">
    <source>
        <dbReference type="SAM" id="MobiDB-lite"/>
    </source>
</evidence>
<dbReference type="EMBL" id="JAHUZN010000012">
    <property type="protein sequence ID" value="KAG8475782.1"/>
    <property type="molecule type" value="Genomic_DNA"/>
</dbReference>
<comment type="caution">
    <text evidence="2">The sequence shown here is derived from an EMBL/GenBank/DDBJ whole genome shotgun (WGS) entry which is preliminary data.</text>
</comment>
<feature type="region of interest" description="Disordered" evidence="1">
    <location>
        <begin position="1"/>
        <end position="27"/>
    </location>
</feature>
<name>A0A8J5Y8B1_9ROSI</name>
<accession>A0A8J5Y8B1</accession>
<sequence>MSSSPSPRLAMARKRGQDSSIQRQRASAGPMLKLFPVVIPSDGAKTLPVTSSASVSVTAKVASVSSTTTSFLSPKVENPRLKIVKSFRLG</sequence>